<reference evidence="8 9" key="1">
    <citation type="journal article" date="2014" name="Genome Announc.">
        <title>Complete Genome Sequence of Sterol-Transforming Mycobacterium neoaurum Strain VKM Ac-1815D.</title>
        <authorList>
            <person name="Shtratnikova V.Y."/>
            <person name="Bragin E.Y."/>
            <person name="Dovbnya D.V."/>
            <person name="Pekov Y.A."/>
            <person name="Schelkunov M.I."/>
            <person name="Strizhov N."/>
            <person name="Ivashina T.V."/>
            <person name="Ashapkin V.V."/>
            <person name="Donova M.V."/>
        </authorList>
    </citation>
    <scope>NUCLEOTIDE SEQUENCE [LARGE SCALE GENOMIC DNA]</scope>
    <source>
        <strain evidence="8 9">VKM Ac-1815D</strain>
    </source>
</reference>
<dbReference type="GO" id="GO:0005886">
    <property type="term" value="C:plasma membrane"/>
    <property type="evidence" value="ECO:0007669"/>
    <property type="project" value="UniProtKB-SubCell"/>
</dbReference>
<feature type="transmembrane region" description="Helical" evidence="6">
    <location>
        <begin position="130"/>
        <end position="163"/>
    </location>
</feature>
<dbReference type="EMBL" id="CP006936">
    <property type="protein sequence ID" value="AHC23184.1"/>
    <property type="molecule type" value="Genomic_DNA"/>
</dbReference>
<dbReference type="PANTHER" id="PTHR34820:SF4">
    <property type="entry name" value="INNER MEMBRANE PROTEIN YEBZ"/>
    <property type="match status" value="1"/>
</dbReference>
<evidence type="ECO:0000256" key="4">
    <source>
        <dbReference type="ARBA" id="ARBA00022989"/>
    </source>
</evidence>
<keyword evidence="5 6" id="KW-0472">Membrane</keyword>
<feature type="transmembrane region" description="Helical" evidence="6">
    <location>
        <begin position="84"/>
        <end position="109"/>
    </location>
</feature>
<evidence type="ECO:0000256" key="6">
    <source>
        <dbReference type="SAM" id="Phobius"/>
    </source>
</evidence>
<keyword evidence="2" id="KW-1003">Cell membrane</keyword>
<dbReference type="Pfam" id="PF05425">
    <property type="entry name" value="CopD"/>
    <property type="match status" value="1"/>
</dbReference>
<dbReference type="AlphaFoldDB" id="V5X710"/>
<dbReference type="Proteomes" id="UP000018763">
    <property type="component" value="Chromosome"/>
</dbReference>
<feature type="domain" description="Copper resistance protein D" evidence="7">
    <location>
        <begin position="211"/>
        <end position="312"/>
    </location>
</feature>
<organism evidence="8 9">
    <name type="scientific">Mycolicibacterium neoaurum VKM Ac-1815D</name>
    <dbReference type="NCBI Taxonomy" id="700508"/>
    <lineage>
        <taxon>Bacteria</taxon>
        <taxon>Bacillati</taxon>
        <taxon>Actinomycetota</taxon>
        <taxon>Actinomycetes</taxon>
        <taxon>Mycobacteriales</taxon>
        <taxon>Mycobacteriaceae</taxon>
        <taxon>Mycolicibacterium</taxon>
    </lineage>
</organism>
<feature type="transmembrane region" description="Helical" evidence="6">
    <location>
        <begin position="45"/>
        <end position="64"/>
    </location>
</feature>
<dbReference type="PANTHER" id="PTHR34820">
    <property type="entry name" value="INNER MEMBRANE PROTEIN YEBZ"/>
    <property type="match status" value="1"/>
</dbReference>
<evidence type="ECO:0000313" key="9">
    <source>
        <dbReference type="Proteomes" id="UP000018763"/>
    </source>
</evidence>
<comment type="subcellular location">
    <subcellularLocation>
        <location evidence="1">Cell membrane</location>
        <topology evidence="1">Multi-pass membrane protein</topology>
    </subcellularLocation>
</comment>
<evidence type="ECO:0000256" key="5">
    <source>
        <dbReference type="ARBA" id="ARBA00023136"/>
    </source>
</evidence>
<dbReference type="InterPro" id="IPR032694">
    <property type="entry name" value="CopC/D"/>
</dbReference>
<evidence type="ECO:0000259" key="7">
    <source>
        <dbReference type="Pfam" id="PF05425"/>
    </source>
</evidence>
<protein>
    <submittedName>
        <fullName evidence="8">Copper resistance protein CopD</fullName>
    </submittedName>
</protein>
<proteinExistence type="predicted"/>
<evidence type="ECO:0000256" key="2">
    <source>
        <dbReference type="ARBA" id="ARBA00022475"/>
    </source>
</evidence>
<keyword evidence="9" id="KW-1185">Reference proteome</keyword>
<feature type="transmembrane region" description="Helical" evidence="6">
    <location>
        <begin position="295"/>
        <end position="314"/>
    </location>
</feature>
<feature type="transmembrane region" description="Helical" evidence="6">
    <location>
        <begin position="15"/>
        <end position="33"/>
    </location>
</feature>
<evidence type="ECO:0000256" key="3">
    <source>
        <dbReference type="ARBA" id="ARBA00022692"/>
    </source>
</evidence>
<feature type="transmembrane region" description="Helical" evidence="6">
    <location>
        <begin position="183"/>
        <end position="204"/>
    </location>
</feature>
<accession>V5X710</accession>
<keyword evidence="4 6" id="KW-1133">Transmembrane helix</keyword>
<evidence type="ECO:0000256" key="1">
    <source>
        <dbReference type="ARBA" id="ARBA00004651"/>
    </source>
</evidence>
<sequence>MVEPTPTFVSGLRRAGQGLLVATAGVVLAWALARPQLSLPITSTRMLADGAAVVVLGLAMLPYLDVARYRTELATRRSPALATAAWLWLAAELVRLITAAAATAAVGIGDLAVGTTLEYATATVAGRADLITVLCAAAVGAAAIAARGAVASATITGIAALGLAARTLSGHLSESPLGGVAVTLHVLAAAVWCGLLAAMLLTVRHRGQWARLLPRFSMLSLWCVLVLIAGGIVSAAAAVPLDSVSALVSTGYGRLLLAKVAVTAALMVLAWRNRRSWVPSARGHRVSAEGSSRRSGIELALMAVALMLAAALAVTG</sequence>
<dbReference type="InterPro" id="IPR008457">
    <property type="entry name" value="Cu-R_CopD_dom"/>
</dbReference>
<feature type="transmembrane region" description="Helical" evidence="6">
    <location>
        <begin position="216"/>
        <end position="239"/>
    </location>
</feature>
<keyword evidence="3 6" id="KW-0812">Transmembrane</keyword>
<dbReference type="eggNOG" id="COG1276">
    <property type="taxonomic scope" value="Bacteria"/>
</dbReference>
<name>V5X710_MYCNE</name>
<dbReference type="GO" id="GO:0006825">
    <property type="term" value="P:copper ion transport"/>
    <property type="evidence" value="ECO:0007669"/>
    <property type="project" value="InterPro"/>
</dbReference>
<dbReference type="KEGG" id="mne:D174_00625"/>
<evidence type="ECO:0000313" key="8">
    <source>
        <dbReference type="EMBL" id="AHC23184.1"/>
    </source>
</evidence>
<feature type="transmembrane region" description="Helical" evidence="6">
    <location>
        <begin position="251"/>
        <end position="271"/>
    </location>
</feature>
<gene>
    <name evidence="8" type="ORF">D174_00625</name>
</gene>